<dbReference type="Proteomes" id="UP000510862">
    <property type="component" value="Chromosome"/>
</dbReference>
<dbReference type="EMBL" id="CP058207">
    <property type="protein sequence ID" value="QLP26358.1"/>
    <property type="molecule type" value="Genomic_DNA"/>
</dbReference>
<dbReference type="RefSeq" id="WP_000332874.1">
    <property type="nucleotide sequence ID" value="NZ_CP058207.1"/>
</dbReference>
<sequence>MCDNILYDFLKDKPSFMRYSDELNLINIMIGLPIDWIIRNEKEFVYALSELSCSHTEGSGFLEQDKADDIIFENFCKWLIEINSKTNIPILMYLDDFSPKSLGLDEFRKANK</sequence>
<name>A0A7L5X336_9ESCH</name>
<organism evidence="1 2">
    <name type="scientific">Escherichia marmotae</name>
    <dbReference type="NCBI Taxonomy" id="1499973"/>
    <lineage>
        <taxon>Bacteria</taxon>
        <taxon>Pseudomonadati</taxon>
        <taxon>Pseudomonadota</taxon>
        <taxon>Gammaproteobacteria</taxon>
        <taxon>Enterobacterales</taxon>
        <taxon>Enterobacteriaceae</taxon>
        <taxon>Escherichia</taxon>
    </lineage>
</organism>
<evidence type="ECO:0000313" key="1">
    <source>
        <dbReference type="EMBL" id="QLP26358.1"/>
    </source>
</evidence>
<reference evidence="1 2" key="1">
    <citation type="submission" date="2020-06" db="EMBL/GenBank/DDBJ databases">
        <title>REHAB project genomes.</title>
        <authorList>
            <person name="Shaw L.P."/>
        </authorList>
    </citation>
    <scope>NUCLEOTIDE SEQUENCE [LARGE SCALE GENOMIC DNA]</scope>
    <source>
        <strain evidence="1 2">RHB42-C09</strain>
    </source>
</reference>
<proteinExistence type="predicted"/>
<evidence type="ECO:0000313" key="2">
    <source>
        <dbReference type="Proteomes" id="UP000510862"/>
    </source>
</evidence>
<dbReference type="AlphaFoldDB" id="A0A7L5X336"/>
<accession>A0A7L5X336</accession>
<gene>
    <name evidence="1" type="ORF">HV018_06535</name>
</gene>
<protein>
    <submittedName>
        <fullName evidence="1">Uncharacterized protein</fullName>
    </submittedName>
</protein>